<feature type="compositionally biased region" description="Polar residues" evidence="3">
    <location>
        <begin position="469"/>
        <end position="478"/>
    </location>
</feature>
<protein>
    <recommendedName>
        <fullName evidence="5">HMG box domain-containing protein</fullName>
    </recommendedName>
</protein>
<feature type="region of interest" description="Disordered" evidence="3">
    <location>
        <begin position="758"/>
        <end position="860"/>
    </location>
</feature>
<dbReference type="Gene3D" id="1.10.30.10">
    <property type="entry name" value="High mobility group box domain"/>
    <property type="match status" value="1"/>
</dbReference>
<evidence type="ECO:0000256" key="1">
    <source>
        <dbReference type="ARBA" id="ARBA00023125"/>
    </source>
</evidence>
<dbReference type="InterPro" id="IPR050140">
    <property type="entry name" value="SRY-related_HMG-box_TF-like"/>
</dbReference>
<dbReference type="Pfam" id="PF00505">
    <property type="entry name" value="HMG_box"/>
    <property type="match status" value="1"/>
</dbReference>
<dbReference type="EMBL" id="JBBPDW010000004">
    <property type="protein sequence ID" value="KAK7553467.1"/>
    <property type="molecule type" value="Genomic_DNA"/>
</dbReference>
<feature type="compositionally biased region" description="Low complexity" evidence="3">
    <location>
        <begin position="1157"/>
        <end position="1171"/>
    </location>
</feature>
<evidence type="ECO:0000256" key="2">
    <source>
        <dbReference type="PROSITE-ProRule" id="PRU00267"/>
    </source>
</evidence>
<dbReference type="SUPFAM" id="SSF47095">
    <property type="entry name" value="HMG-box"/>
    <property type="match status" value="1"/>
</dbReference>
<feature type="compositionally biased region" description="Low complexity" evidence="3">
    <location>
        <begin position="805"/>
        <end position="816"/>
    </location>
</feature>
<feature type="compositionally biased region" description="Low complexity" evidence="3">
    <location>
        <begin position="831"/>
        <end position="860"/>
    </location>
</feature>
<feature type="compositionally biased region" description="Acidic residues" evidence="3">
    <location>
        <begin position="451"/>
        <end position="467"/>
    </location>
</feature>
<evidence type="ECO:0000313" key="7">
    <source>
        <dbReference type="Proteomes" id="UP001365128"/>
    </source>
</evidence>
<sequence length="1263" mass="137246">MATVQRRPLAANLCHHWAAANYRSLFRCRDPTSSAAVARRQVLFPRYPTLLDATRPLLDSTRTETMRTINRLHAIVFLGICSLVYVGWFLPTLRVQSRFQKVLSGSRSRLVVFGDSWSDTGDYKVAVPKTNPQANASHPLWTEALCAELLCDSIENYARSSGSLDFKAHPDALVDTDVVANVTNQNPSNAKFKADFGMQVQRWINSEQQRLNRTGVQERTVFTVFFGISDVWQYVGLEDKEAHEGVRQSIRTLFAQLDVIAQFMRKPIQVVLPHIPDITFLPAFSQQPEGPFPTYQRSAVFLVEKWNTELERAAREFVGGSIHLLSLDKWLLEMLREQQMYTIGIADENGDGKRAPTFTETTSPCLPLPVTGVQYPFDMDAADSNRTEPCTDASQYLFWDGMHLSSKAHRLLAVEAADLVSHNDTFNLNALRKHEQELAEKKEKEKKPDEAEMDSTDSESPAEEVEMSDPSSSHQVSGKSDRTTRNNKTSTAVSTRSRRTASPSQSKEDDGPLTPESPPFRLTRKRAASLVDRTEEMDTQEAGAAPVSGTHSRINSAGSLVSSDGSTANHVCLCQPDPKIPRPRNAFILYRQHHHAAIVAENPGLANPEISKIIGEQWRSEPESIREEWKRLADEEKLRHQQQYPEYRYQPRRGGRRSSVSNANGTPEKHLCTKCGGRSITTPSTPFGTTPGNAPTPMLPPPTPSSALTPTSRYLPPMMSNLAINANGQPRRIRHTPAAINIGRIPEDRDVQMLSPLSPDAKRRRYNSGYVPQSARPGPGTPYPFPPDPRRQSLPAVRPEVLRGPSPRSSASPAVHHVQHHHHNHNHHPDSNLTLPPLQTTTNNSPRPGTTAAPATAHPNNAAMAMADPRSVEAMVMSMPFWGKLRILGKISPPYGTHVGGASSPSSASNTPRGAIIAVEGDDRAVVMQMAEWLRDNLNKSGELDARVAEPPRGPPERSDNVSSSDAADVSLGAYIALVAEWHAKNAEMIDFITGRSSSSNCRQQQQYDGTATASGSDRDSSTSRSNSLAASPAGSASASASVSSPTDSAMEDVPSQSQINPSSTANTNTTTKPSSTHHAHKKSKGINNGNGNVENKASRTPILILPTFTLSAANAWAARIPIADAYSPADHWQWLATLWRGIVGPDVTVYVADAPAAPSGPTSASTSTPSGNGGNGMGAAGGMQTPGLPPPSGMSFGAGVARPVEVREEGVTRCVVVRRERRASAASVASAGAGGMGMGIDESALRRLGFEVEELVRCCVGR</sequence>
<feature type="compositionally biased region" description="Basic and acidic residues" evidence="3">
    <location>
        <begin position="943"/>
        <end position="960"/>
    </location>
</feature>
<keyword evidence="7" id="KW-1185">Reference proteome</keyword>
<dbReference type="CDD" id="cd01389">
    <property type="entry name" value="HMG-box_ROX1-like"/>
    <property type="match status" value="1"/>
</dbReference>
<feature type="compositionally biased region" description="Basic residues" evidence="3">
    <location>
        <begin position="1076"/>
        <end position="1085"/>
    </location>
</feature>
<dbReference type="Gene3D" id="3.40.50.1110">
    <property type="entry name" value="SGNH hydrolase"/>
    <property type="match status" value="1"/>
</dbReference>
<keyword evidence="4" id="KW-1133">Transmembrane helix</keyword>
<evidence type="ECO:0000256" key="4">
    <source>
        <dbReference type="SAM" id="Phobius"/>
    </source>
</evidence>
<dbReference type="InterPro" id="IPR009071">
    <property type="entry name" value="HMG_box_dom"/>
</dbReference>
<dbReference type="Proteomes" id="UP001365128">
    <property type="component" value="Unassembled WGS sequence"/>
</dbReference>
<dbReference type="PANTHER" id="PTHR10270:SF320">
    <property type="entry name" value="BOX TRANSCRIPTIONAL REGULATOR, PUTATIVE (AFU_ORTHOLOGUE AFUA_4G10820)-RELATED"/>
    <property type="match status" value="1"/>
</dbReference>
<name>A0ABR1MM35_9PEZI</name>
<keyword evidence="4" id="KW-0812">Transmembrane</keyword>
<feature type="region of interest" description="Disordered" evidence="3">
    <location>
        <begin position="943"/>
        <end position="965"/>
    </location>
</feature>
<feature type="region of interest" description="Disordered" evidence="3">
    <location>
        <begin position="437"/>
        <end position="552"/>
    </location>
</feature>
<proteinExistence type="predicted"/>
<feature type="region of interest" description="Disordered" evidence="3">
    <location>
        <begin position="1157"/>
        <end position="1189"/>
    </location>
</feature>
<keyword evidence="4" id="KW-0472">Membrane</keyword>
<organism evidence="6 7">
    <name type="scientific">Phyllosticta citricarpa</name>
    <dbReference type="NCBI Taxonomy" id="55181"/>
    <lineage>
        <taxon>Eukaryota</taxon>
        <taxon>Fungi</taxon>
        <taxon>Dikarya</taxon>
        <taxon>Ascomycota</taxon>
        <taxon>Pezizomycotina</taxon>
        <taxon>Dothideomycetes</taxon>
        <taxon>Dothideomycetes incertae sedis</taxon>
        <taxon>Botryosphaeriales</taxon>
        <taxon>Phyllostictaceae</taxon>
        <taxon>Phyllosticta</taxon>
    </lineage>
</organism>
<dbReference type="InterPro" id="IPR036910">
    <property type="entry name" value="HMG_box_dom_sf"/>
</dbReference>
<feature type="transmembrane region" description="Helical" evidence="4">
    <location>
        <begin position="72"/>
        <end position="90"/>
    </location>
</feature>
<feature type="region of interest" description="Disordered" evidence="3">
    <location>
        <begin position="997"/>
        <end position="1096"/>
    </location>
</feature>
<feature type="domain" description="HMG box" evidence="5">
    <location>
        <begin position="580"/>
        <end position="648"/>
    </location>
</feature>
<reference evidence="6 7" key="1">
    <citation type="submission" date="2024-04" db="EMBL/GenBank/DDBJ databases">
        <title>Phyllosticta paracitricarpa is synonymous to the EU quarantine fungus P. citricarpa based on phylogenomic analyses.</title>
        <authorList>
            <consortium name="Lawrence Berkeley National Laboratory"/>
            <person name="Van Ingen-Buijs V.A."/>
            <person name="Van Westerhoven A.C."/>
            <person name="Haridas S."/>
            <person name="Skiadas P."/>
            <person name="Martin F."/>
            <person name="Groenewald J.Z."/>
            <person name="Crous P.W."/>
            <person name="Seidl M.F."/>
        </authorList>
    </citation>
    <scope>NUCLEOTIDE SEQUENCE [LARGE SCALE GENOMIC DNA]</scope>
    <source>
        <strain evidence="6 7">CBS 122670</strain>
    </source>
</reference>
<dbReference type="SMART" id="SM00398">
    <property type="entry name" value="HMG"/>
    <property type="match status" value="1"/>
</dbReference>
<comment type="caution">
    <text evidence="6">The sequence shown here is derived from an EMBL/GenBank/DDBJ whole genome shotgun (WGS) entry which is preliminary data.</text>
</comment>
<feature type="compositionally biased region" description="Basic and acidic residues" evidence="3">
    <location>
        <begin position="437"/>
        <end position="450"/>
    </location>
</feature>
<dbReference type="InterPro" id="IPR036514">
    <property type="entry name" value="SGNH_hydro_sf"/>
</dbReference>
<evidence type="ECO:0000259" key="5">
    <source>
        <dbReference type="PROSITE" id="PS50118"/>
    </source>
</evidence>
<dbReference type="PROSITE" id="PS50118">
    <property type="entry name" value="HMG_BOX_2"/>
    <property type="match status" value="1"/>
</dbReference>
<feature type="region of interest" description="Disordered" evidence="3">
    <location>
        <begin position="641"/>
        <end position="696"/>
    </location>
</feature>
<dbReference type="InterPro" id="IPR001087">
    <property type="entry name" value="GDSL"/>
</dbReference>
<dbReference type="PANTHER" id="PTHR10270">
    <property type="entry name" value="SOX TRANSCRIPTION FACTOR"/>
    <property type="match status" value="1"/>
</dbReference>
<evidence type="ECO:0000313" key="6">
    <source>
        <dbReference type="EMBL" id="KAK7553467.1"/>
    </source>
</evidence>
<dbReference type="Pfam" id="PF00657">
    <property type="entry name" value="Lipase_GDSL"/>
    <property type="match status" value="1"/>
</dbReference>
<dbReference type="SUPFAM" id="SSF52266">
    <property type="entry name" value="SGNH hydrolase"/>
    <property type="match status" value="1"/>
</dbReference>
<keyword evidence="1 2" id="KW-0238">DNA-binding</keyword>
<feature type="compositionally biased region" description="Low complexity" evidence="3">
    <location>
        <begin position="681"/>
        <end position="696"/>
    </location>
</feature>
<feature type="DNA-binding region" description="HMG box" evidence="2">
    <location>
        <begin position="580"/>
        <end position="648"/>
    </location>
</feature>
<accession>A0ABR1MM35</accession>
<feature type="compositionally biased region" description="Gly residues" evidence="3">
    <location>
        <begin position="1172"/>
        <end position="1182"/>
    </location>
</feature>
<keyword evidence="2" id="KW-0539">Nucleus</keyword>
<feature type="compositionally biased region" description="Low complexity" evidence="3">
    <location>
        <begin position="997"/>
        <end position="1016"/>
    </location>
</feature>
<feature type="compositionally biased region" description="Basic residues" evidence="3">
    <location>
        <begin position="817"/>
        <end position="826"/>
    </location>
</feature>
<feature type="compositionally biased region" description="Low complexity" evidence="3">
    <location>
        <begin position="1061"/>
        <end position="1075"/>
    </location>
</feature>
<evidence type="ECO:0000256" key="3">
    <source>
        <dbReference type="SAM" id="MobiDB-lite"/>
    </source>
</evidence>
<gene>
    <name evidence="6" type="ORF">IWX46DRAFT_578098</name>
</gene>
<feature type="compositionally biased region" description="Low complexity" evidence="3">
    <location>
        <begin position="1023"/>
        <end position="1049"/>
    </location>
</feature>